<dbReference type="AlphaFoldDB" id="A0A0E9VBK3"/>
<organism evidence="1">
    <name type="scientific">Anguilla anguilla</name>
    <name type="common">European freshwater eel</name>
    <name type="synonym">Muraena anguilla</name>
    <dbReference type="NCBI Taxonomy" id="7936"/>
    <lineage>
        <taxon>Eukaryota</taxon>
        <taxon>Metazoa</taxon>
        <taxon>Chordata</taxon>
        <taxon>Craniata</taxon>
        <taxon>Vertebrata</taxon>
        <taxon>Euteleostomi</taxon>
        <taxon>Actinopterygii</taxon>
        <taxon>Neopterygii</taxon>
        <taxon>Teleostei</taxon>
        <taxon>Anguilliformes</taxon>
        <taxon>Anguillidae</taxon>
        <taxon>Anguilla</taxon>
    </lineage>
</organism>
<dbReference type="EMBL" id="GBXM01033747">
    <property type="protein sequence ID" value="JAH74830.1"/>
    <property type="molecule type" value="Transcribed_RNA"/>
</dbReference>
<sequence>MTCIPSSMAVAFSVLSTSAC</sequence>
<accession>A0A0E9VBK3</accession>
<protein>
    <submittedName>
        <fullName evidence="1">Uncharacterized protein</fullName>
    </submittedName>
</protein>
<name>A0A0E9VBK3_ANGAN</name>
<reference evidence="1" key="2">
    <citation type="journal article" date="2015" name="Fish Shellfish Immunol.">
        <title>Early steps in the European eel (Anguilla anguilla)-Vibrio vulnificus interaction in the gills: Role of the RtxA13 toxin.</title>
        <authorList>
            <person name="Callol A."/>
            <person name="Pajuelo D."/>
            <person name="Ebbesson L."/>
            <person name="Teles M."/>
            <person name="MacKenzie S."/>
            <person name="Amaro C."/>
        </authorList>
    </citation>
    <scope>NUCLEOTIDE SEQUENCE</scope>
</reference>
<evidence type="ECO:0000313" key="1">
    <source>
        <dbReference type="EMBL" id="JAH74830.1"/>
    </source>
</evidence>
<proteinExistence type="predicted"/>
<reference evidence="1" key="1">
    <citation type="submission" date="2014-11" db="EMBL/GenBank/DDBJ databases">
        <authorList>
            <person name="Amaro Gonzalez C."/>
        </authorList>
    </citation>
    <scope>NUCLEOTIDE SEQUENCE</scope>
</reference>